<evidence type="ECO:0000313" key="1">
    <source>
        <dbReference type="EMBL" id="KKN66747.1"/>
    </source>
</evidence>
<dbReference type="AlphaFoldDB" id="A0A0F9SVU0"/>
<accession>A0A0F9SVU0</accession>
<comment type="caution">
    <text evidence="1">The sequence shown here is derived from an EMBL/GenBank/DDBJ whole genome shotgun (WGS) entry which is preliminary data.</text>
</comment>
<protein>
    <submittedName>
        <fullName evidence="1">Uncharacterized protein</fullName>
    </submittedName>
</protein>
<organism evidence="1">
    <name type="scientific">marine sediment metagenome</name>
    <dbReference type="NCBI Taxonomy" id="412755"/>
    <lineage>
        <taxon>unclassified sequences</taxon>
        <taxon>metagenomes</taxon>
        <taxon>ecological metagenomes</taxon>
    </lineage>
</organism>
<name>A0A0F9SVU0_9ZZZZ</name>
<proteinExistence type="predicted"/>
<gene>
    <name evidence="1" type="ORF">LCGC14_0468580</name>
</gene>
<sequence length="143" mass="14754">MAIKTITVLGNDLVVRREGLAAGVVTPGHLLQGPDTDLIVHAVAGGTMVPKFAVENDIVGNGIDDDYADNDTLLYGVFPAGSKVYAIAGTGGVTAEDIVESEGDGRLVTLATDVATDDTERHSVVGKAVTTATVGLRFVLEVF</sequence>
<dbReference type="EMBL" id="LAZR01000492">
    <property type="protein sequence ID" value="KKN66747.1"/>
    <property type="molecule type" value="Genomic_DNA"/>
</dbReference>
<reference evidence="1" key="1">
    <citation type="journal article" date="2015" name="Nature">
        <title>Complex archaea that bridge the gap between prokaryotes and eukaryotes.</title>
        <authorList>
            <person name="Spang A."/>
            <person name="Saw J.H."/>
            <person name="Jorgensen S.L."/>
            <person name="Zaremba-Niedzwiedzka K."/>
            <person name="Martijn J."/>
            <person name="Lind A.E."/>
            <person name="van Eijk R."/>
            <person name="Schleper C."/>
            <person name="Guy L."/>
            <person name="Ettema T.J."/>
        </authorList>
    </citation>
    <scope>NUCLEOTIDE SEQUENCE</scope>
</reference>